<dbReference type="SUPFAM" id="SSF48576">
    <property type="entry name" value="Terpenoid synthases"/>
    <property type="match status" value="1"/>
</dbReference>
<dbReference type="Gene3D" id="1.10.600.10">
    <property type="entry name" value="Farnesyl Diphosphate Synthase"/>
    <property type="match status" value="1"/>
</dbReference>
<sequence length="103" mass="11572">MGIVASAITAVFKPTLQQRLLRSLRGGTFVIPDLEENFAHWPQDISPDVNRLAKEVNRRLDQFFPGDKIASKLHDAGVAVFGACWWPYAPLDRLCFYTAVRLG</sequence>
<dbReference type="Proteomes" id="UP000308092">
    <property type="component" value="Unassembled WGS sequence"/>
</dbReference>
<keyword evidence="2" id="KW-1185">Reference proteome</keyword>
<dbReference type="AlphaFoldDB" id="A0A4S3J372"/>
<proteinExistence type="predicted"/>
<gene>
    <name evidence="1" type="ORF">EYZ11_013396</name>
</gene>
<protein>
    <submittedName>
        <fullName evidence="1">Uncharacterized protein</fullName>
    </submittedName>
</protein>
<accession>A0A4S3J372</accession>
<dbReference type="InterPro" id="IPR008949">
    <property type="entry name" value="Isoprenoid_synthase_dom_sf"/>
</dbReference>
<comment type="caution">
    <text evidence="1">The sequence shown here is derived from an EMBL/GenBank/DDBJ whole genome shotgun (WGS) entry which is preliminary data.</text>
</comment>
<dbReference type="VEuPathDB" id="FungiDB:EYZ11_013396"/>
<evidence type="ECO:0000313" key="1">
    <source>
        <dbReference type="EMBL" id="THC87161.1"/>
    </source>
</evidence>
<dbReference type="EMBL" id="SOSA01001426">
    <property type="protein sequence ID" value="THC87161.1"/>
    <property type="molecule type" value="Genomic_DNA"/>
</dbReference>
<evidence type="ECO:0000313" key="2">
    <source>
        <dbReference type="Proteomes" id="UP000308092"/>
    </source>
</evidence>
<dbReference type="STRING" id="1220188.A0A4S3J372"/>
<organism evidence="1 2">
    <name type="scientific">Aspergillus tanneri</name>
    <dbReference type="NCBI Taxonomy" id="1220188"/>
    <lineage>
        <taxon>Eukaryota</taxon>
        <taxon>Fungi</taxon>
        <taxon>Dikarya</taxon>
        <taxon>Ascomycota</taxon>
        <taxon>Pezizomycotina</taxon>
        <taxon>Eurotiomycetes</taxon>
        <taxon>Eurotiomycetidae</taxon>
        <taxon>Eurotiales</taxon>
        <taxon>Aspergillaceae</taxon>
        <taxon>Aspergillus</taxon>
        <taxon>Aspergillus subgen. Circumdati</taxon>
    </lineage>
</organism>
<name>A0A4S3J372_9EURO</name>
<reference evidence="1 2" key="1">
    <citation type="submission" date="2019-03" db="EMBL/GenBank/DDBJ databases">
        <title>The genome sequence of a newly discovered highly antifungal drug resistant Aspergillus species, Aspergillus tanneri NIH 1004.</title>
        <authorList>
            <person name="Mounaud S."/>
            <person name="Singh I."/>
            <person name="Joardar V."/>
            <person name="Pakala S."/>
            <person name="Pakala S."/>
            <person name="Venepally P."/>
            <person name="Hoover J."/>
            <person name="Nierman W."/>
            <person name="Chung J."/>
            <person name="Losada L."/>
        </authorList>
    </citation>
    <scope>NUCLEOTIDE SEQUENCE [LARGE SCALE GENOMIC DNA]</scope>
    <source>
        <strain evidence="1 2">NIH1004</strain>
    </source>
</reference>